<proteinExistence type="predicted"/>
<organism evidence="1 2">
    <name type="scientific">Gonapodya prolifera (strain JEL478)</name>
    <name type="common">Monoblepharis prolifera</name>
    <dbReference type="NCBI Taxonomy" id="1344416"/>
    <lineage>
        <taxon>Eukaryota</taxon>
        <taxon>Fungi</taxon>
        <taxon>Fungi incertae sedis</taxon>
        <taxon>Chytridiomycota</taxon>
        <taxon>Chytridiomycota incertae sedis</taxon>
        <taxon>Monoblepharidomycetes</taxon>
        <taxon>Monoblepharidales</taxon>
        <taxon>Gonapodyaceae</taxon>
        <taxon>Gonapodya</taxon>
    </lineage>
</organism>
<dbReference type="AlphaFoldDB" id="A0A139B0Q6"/>
<sequence length="57" mass="6348">MFDASHSFFHLDTYNTPFTCTCRILASTRQASSRTPWEPALPCSLPLTAGARRISTD</sequence>
<evidence type="ECO:0000313" key="1">
    <source>
        <dbReference type="EMBL" id="KXS22578.1"/>
    </source>
</evidence>
<feature type="non-terminal residue" evidence="1">
    <location>
        <position position="1"/>
    </location>
</feature>
<gene>
    <name evidence="1" type="ORF">M427DRAFT_50874</name>
</gene>
<evidence type="ECO:0000313" key="2">
    <source>
        <dbReference type="Proteomes" id="UP000070544"/>
    </source>
</evidence>
<dbReference type="OrthoDB" id="2151624at2759"/>
<protein>
    <submittedName>
        <fullName evidence="1">Uncharacterized protein</fullName>
    </submittedName>
</protein>
<dbReference type="Proteomes" id="UP000070544">
    <property type="component" value="Unassembled WGS sequence"/>
</dbReference>
<name>A0A139B0Q6_GONPJ</name>
<reference evidence="1 2" key="1">
    <citation type="journal article" date="2015" name="Genome Biol. Evol.">
        <title>Phylogenomic analyses indicate that early fungi evolved digesting cell walls of algal ancestors of land plants.</title>
        <authorList>
            <person name="Chang Y."/>
            <person name="Wang S."/>
            <person name="Sekimoto S."/>
            <person name="Aerts A.L."/>
            <person name="Choi C."/>
            <person name="Clum A."/>
            <person name="LaButti K.M."/>
            <person name="Lindquist E.A."/>
            <person name="Yee Ngan C."/>
            <person name="Ohm R.A."/>
            <person name="Salamov A.A."/>
            <person name="Grigoriev I.V."/>
            <person name="Spatafora J.W."/>
            <person name="Berbee M.L."/>
        </authorList>
    </citation>
    <scope>NUCLEOTIDE SEQUENCE [LARGE SCALE GENOMIC DNA]</scope>
    <source>
        <strain evidence="1 2">JEL478</strain>
    </source>
</reference>
<keyword evidence="2" id="KW-1185">Reference proteome</keyword>
<accession>A0A139B0Q6</accession>
<dbReference type="EMBL" id="KQ965731">
    <property type="protein sequence ID" value="KXS22578.1"/>
    <property type="molecule type" value="Genomic_DNA"/>
</dbReference>